<keyword evidence="10" id="KW-1185">Reference proteome</keyword>
<dbReference type="NCBIfam" id="TIGR04057">
    <property type="entry name" value="SusC_RagA_signa"/>
    <property type="match status" value="1"/>
</dbReference>
<dbReference type="GO" id="GO:0009279">
    <property type="term" value="C:cell outer membrane"/>
    <property type="evidence" value="ECO:0007669"/>
    <property type="project" value="UniProtKB-SubCell"/>
</dbReference>
<dbReference type="RefSeq" id="WP_229202740.1">
    <property type="nucleotide sequence ID" value="NZ_JACHKT010000001.1"/>
</dbReference>
<dbReference type="PROSITE" id="PS52016">
    <property type="entry name" value="TONB_DEPENDENT_REC_3"/>
    <property type="match status" value="1"/>
</dbReference>
<dbReference type="InterPro" id="IPR039426">
    <property type="entry name" value="TonB-dep_rcpt-like"/>
</dbReference>
<dbReference type="SUPFAM" id="SSF49464">
    <property type="entry name" value="Carboxypeptidase regulatory domain-like"/>
    <property type="match status" value="1"/>
</dbReference>
<dbReference type="NCBIfam" id="TIGR04056">
    <property type="entry name" value="OMP_RagA_SusC"/>
    <property type="match status" value="1"/>
</dbReference>
<dbReference type="InterPro" id="IPR037066">
    <property type="entry name" value="Plug_dom_sf"/>
</dbReference>
<keyword evidence="2 7" id="KW-0813">Transport</keyword>
<evidence type="ECO:0000259" key="8">
    <source>
        <dbReference type="Pfam" id="PF07715"/>
    </source>
</evidence>
<dbReference type="InterPro" id="IPR023997">
    <property type="entry name" value="TonB-dep_OMP_SusC/RagA_CS"/>
</dbReference>
<evidence type="ECO:0000256" key="4">
    <source>
        <dbReference type="ARBA" id="ARBA00022692"/>
    </source>
</evidence>
<dbReference type="Gene3D" id="2.40.170.20">
    <property type="entry name" value="TonB-dependent receptor, beta-barrel domain"/>
    <property type="match status" value="1"/>
</dbReference>
<evidence type="ECO:0000256" key="2">
    <source>
        <dbReference type="ARBA" id="ARBA00022448"/>
    </source>
</evidence>
<keyword evidence="3 7" id="KW-1134">Transmembrane beta strand</keyword>
<evidence type="ECO:0000256" key="5">
    <source>
        <dbReference type="ARBA" id="ARBA00023136"/>
    </source>
</evidence>
<comment type="caution">
    <text evidence="9">The sequence shown here is derived from an EMBL/GenBank/DDBJ whole genome shotgun (WGS) entry which is preliminary data.</text>
</comment>
<dbReference type="EMBL" id="JACHKT010000001">
    <property type="protein sequence ID" value="MBB6001419.1"/>
    <property type="molecule type" value="Genomic_DNA"/>
</dbReference>
<sequence length="1206" mass="132506">MEKQFIKTTFFKIMRMTVIQLAITVAFMVASYAKEAKAQEVLAKTVTVSIKNSTIKGVLKELEKESGVPFVFSSKNNISQATNLTLTATNESLKNILSRFLPPLNIGYKVVHNAIILTPMYAIEEKIVLPSSTIETSMPSITADVTIKGKVVDSETNETLPGVTVKVKGTTAGTTTDVNGKYSISVAKGATLVFSFIGMKTQEVTVDGRTEINVSLAPDNSMLEEVAVVSDGYGLVKKTDNTGSVSSMSARDLKNIPITSAAQAMTGRMAGVSVVTTDGSPDADVVIRVRGGGSLTQDNSPLYVVDGFIVNSIKDVPPSDIESINVLKDAAATAIYGAQASNGVVVITTKKPRPGRTTVSYNGFMQFKALPSDRAYKVLSPYEYVLVNYERAKLKTATDVNNIEKFFGKYGDYDLYQNKKGTDWQDELFGSPRTTQSHNLSISGGNENTTMSLSLTNNTDQGLLTGSGYNRNVINFKINQTITKKLKFDASARVTNTIVDGTGTSGSAQLNIKDAVQTRPINGIADELDIDLSSAGTDDDFASFLLALVNPKKLVLQDWRKRTTQDYVFNAGLSWEILKDLNLKSTITGSKSFDKNLRYYGPLTGESFNNGSSLPIGEKTVNENDSFRWLNTLGYQMSGLGKHKLDFLLGHEVYSLGGDVSFIRTEDFRASITPQELFANLSFGRTDRQYTSEKIRENRLSGFGRINYQFKDRYLAAITFRADASSKFSAENRVGLFPALALGWKISETKLFKSITALDELKLRVSYGATGNDRIDATATKFLFEATTLRGPGFGNIDNVYYTPTGSTLYNSNLKWETTINKNLGLDFAFFKQRLVGSIDLYQNVTKDLLLQSAIPSSSGFTRQWNNVGSTSNKGIELALTGYFIDKSDVSFSANFNFGINRAKVEALDGTTERFFQSNWASTDLRDQDDFYVKVGGTLGDIYGYVTDGFYSTNDFASYDATAKRYILKEGVINSTSITGNSAIRPGFIKLKDINGDGVVNSLDRKVIGNTLPKAQGGFGFNGRYKGLDASIFFNWSYGNDVYNTGKIQYNQFRRVTYGNLTDAMSLENRFTYLDVDGKYTGTPGEIVTDLTQLAELNANKNIWSPLGFSDSQALISDWAVEDGSFIRLNNLNIGYSLPKSWISKLGMSQLRVYVTGNNLYLWTKYSGYDPEVSTSRSSYSGLTPGVDYSSFPRSRSYTFGVNITF</sequence>
<dbReference type="InterPro" id="IPR036942">
    <property type="entry name" value="Beta-barrel_TonB_sf"/>
</dbReference>
<dbReference type="InterPro" id="IPR008969">
    <property type="entry name" value="CarboxyPept-like_regulatory"/>
</dbReference>
<evidence type="ECO:0000256" key="1">
    <source>
        <dbReference type="ARBA" id="ARBA00004571"/>
    </source>
</evidence>
<accession>A0A841EJ49</accession>
<dbReference type="InterPro" id="IPR012910">
    <property type="entry name" value="Plug_dom"/>
</dbReference>
<evidence type="ECO:0000313" key="9">
    <source>
        <dbReference type="EMBL" id="MBB6001419.1"/>
    </source>
</evidence>
<comment type="subcellular location">
    <subcellularLocation>
        <location evidence="1 7">Cell outer membrane</location>
        <topology evidence="1 7">Multi-pass membrane protein</topology>
    </subcellularLocation>
</comment>
<dbReference type="Proteomes" id="UP000524404">
    <property type="component" value="Unassembled WGS sequence"/>
</dbReference>
<dbReference type="Gene3D" id="2.170.130.10">
    <property type="entry name" value="TonB-dependent receptor, plug domain"/>
    <property type="match status" value="1"/>
</dbReference>
<name>A0A841EJ49_9BACT</name>
<organism evidence="9 10">
    <name type="scientific">Arcicella rosea</name>
    <dbReference type="NCBI Taxonomy" id="502909"/>
    <lineage>
        <taxon>Bacteria</taxon>
        <taxon>Pseudomonadati</taxon>
        <taxon>Bacteroidota</taxon>
        <taxon>Cytophagia</taxon>
        <taxon>Cytophagales</taxon>
        <taxon>Flectobacillaceae</taxon>
        <taxon>Arcicella</taxon>
    </lineage>
</organism>
<dbReference type="Pfam" id="PF13715">
    <property type="entry name" value="CarbopepD_reg_2"/>
    <property type="match status" value="1"/>
</dbReference>
<comment type="similarity">
    <text evidence="7">Belongs to the TonB-dependent receptor family.</text>
</comment>
<evidence type="ECO:0000256" key="6">
    <source>
        <dbReference type="ARBA" id="ARBA00023237"/>
    </source>
</evidence>
<protein>
    <submittedName>
        <fullName evidence="9">TonB-linked SusC/RagA family outer membrane protein</fullName>
    </submittedName>
</protein>
<dbReference type="SUPFAM" id="SSF56935">
    <property type="entry name" value="Porins"/>
    <property type="match status" value="1"/>
</dbReference>
<feature type="domain" description="TonB-dependent receptor plug" evidence="8">
    <location>
        <begin position="238"/>
        <end position="344"/>
    </location>
</feature>
<dbReference type="Pfam" id="PF07715">
    <property type="entry name" value="Plug"/>
    <property type="match status" value="1"/>
</dbReference>
<keyword evidence="6 7" id="KW-0998">Cell outer membrane</keyword>
<dbReference type="AlphaFoldDB" id="A0A841EJ49"/>
<gene>
    <name evidence="9" type="ORF">HNP25_000058</name>
</gene>
<proteinExistence type="inferred from homology"/>
<evidence type="ECO:0000256" key="3">
    <source>
        <dbReference type="ARBA" id="ARBA00022452"/>
    </source>
</evidence>
<keyword evidence="5 7" id="KW-0472">Membrane</keyword>
<evidence type="ECO:0000256" key="7">
    <source>
        <dbReference type="PROSITE-ProRule" id="PRU01360"/>
    </source>
</evidence>
<dbReference type="FunFam" id="2.60.40.1120:FF:000003">
    <property type="entry name" value="Outer membrane protein Omp121"/>
    <property type="match status" value="1"/>
</dbReference>
<dbReference type="Gene3D" id="2.60.40.1120">
    <property type="entry name" value="Carboxypeptidase-like, regulatory domain"/>
    <property type="match status" value="1"/>
</dbReference>
<reference evidence="9 10" key="1">
    <citation type="submission" date="2020-08" db="EMBL/GenBank/DDBJ databases">
        <title>Functional genomics of gut bacteria from endangered species of beetles.</title>
        <authorList>
            <person name="Carlos-Shanley C."/>
        </authorList>
    </citation>
    <scope>NUCLEOTIDE SEQUENCE [LARGE SCALE GENOMIC DNA]</scope>
    <source>
        <strain evidence="9 10">S00070</strain>
    </source>
</reference>
<keyword evidence="4 7" id="KW-0812">Transmembrane</keyword>
<dbReference type="InterPro" id="IPR023996">
    <property type="entry name" value="TonB-dep_OMP_SusC/RagA"/>
</dbReference>
<evidence type="ECO:0000313" key="10">
    <source>
        <dbReference type="Proteomes" id="UP000524404"/>
    </source>
</evidence>